<proteinExistence type="predicted"/>
<evidence type="ECO:0000313" key="3">
    <source>
        <dbReference type="EMBL" id="CAE7573730.1"/>
    </source>
</evidence>
<evidence type="ECO:0000256" key="1">
    <source>
        <dbReference type="SAM" id="MobiDB-lite"/>
    </source>
</evidence>
<feature type="region of interest" description="Disordered" evidence="1">
    <location>
        <begin position="761"/>
        <end position="793"/>
    </location>
</feature>
<dbReference type="AlphaFoldDB" id="A0A812UES6"/>
<sequence length="820" mass="91175">MAVAVIAFVAQMVSYTGREWAIHKQAGRPVRRVPSFWNNIFNVAMLCMYVAVVVIIIGLIQMQQPSELKDMYGPLPLSSGIFCSNSLIVLYFAVYAGLQIAKTMDVDFRERGTYPESLSDPSRYIIEVLKMTASSVQVAPMPVPDIIPTLSQAPMEQRESDLAVVCRLAHEHLTDGPAGRNDVLRRLPRDFRSGANEIVKEDIHTSIEVPPLLSTSGATLSIIFRKLITYQTQQNHHQPPGRLQRLTSFSTGEANNCDNFHAKRVVCEVLKAWACCSQGAVSDDSMDAQEVDPYLNYLRHVMYYHDRWSSKLWGSDAFLETMVQIIRKLEALKRDTSDTRQKYLKVLEQIHDHASELVEHALRVTLLANTEHHPEFEALVAKEGALTLKLLSQTSIRHSTGFWCTDFGQVLYSALVRADPQRFKPIGAGAEIAARTWSLWTDELGTIKTYEYTSPDEARLVLEQCRCCTILVGPEGKIQEKSFASSTSQVLSKVLQEGSTLRELNRRVDQNIGLQQAAVGMPPPTQVTAIEDFLGDGSQPAPNPEAEKPDFWYAAVDKVRDAWMQGIADQAGIAEPFRGCKKVKWIEGVFEKESRSSNFPTIILDLPKTLSDLLCCFREVMTAVRAMISEGGSKEALAAIYALRQRGTITGQLDACMQKFLTSANLMHGFFEHLFFESLESNKKIKGQSAAMQRLYFESHRACNKLRDDILTKWHKLGLEVSDDNLADEAKRIDMTEKAAFCQLMGMPAPTLALTAGSGQLLQLPDSPKSKEDVSPRSDAGTPTAQPVAFAPSARVEEAASIAKIEEASESGDDLSSVFR</sequence>
<accession>A0A812UES6</accession>
<name>A0A812UES6_9DINO</name>
<feature type="transmembrane region" description="Helical" evidence="2">
    <location>
        <begin position="40"/>
        <end position="60"/>
    </location>
</feature>
<protein>
    <submittedName>
        <fullName evidence="3">Uncharacterized protein</fullName>
    </submittedName>
</protein>
<dbReference type="OrthoDB" id="415255at2759"/>
<reference evidence="3" key="1">
    <citation type="submission" date="2021-02" db="EMBL/GenBank/DDBJ databases">
        <authorList>
            <person name="Dougan E. K."/>
            <person name="Rhodes N."/>
            <person name="Thang M."/>
            <person name="Chan C."/>
        </authorList>
    </citation>
    <scope>NUCLEOTIDE SEQUENCE</scope>
</reference>
<keyword evidence="2" id="KW-0812">Transmembrane</keyword>
<evidence type="ECO:0000256" key="2">
    <source>
        <dbReference type="SAM" id="Phobius"/>
    </source>
</evidence>
<keyword evidence="2" id="KW-1133">Transmembrane helix</keyword>
<evidence type="ECO:0000313" key="4">
    <source>
        <dbReference type="Proteomes" id="UP000604046"/>
    </source>
</evidence>
<organism evidence="3 4">
    <name type="scientific">Symbiodinium natans</name>
    <dbReference type="NCBI Taxonomy" id="878477"/>
    <lineage>
        <taxon>Eukaryota</taxon>
        <taxon>Sar</taxon>
        <taxon>Alveolata</taxon>
        <taxon>Dinophyceae</taxon>
        <taxon>Suessiales</taxon>
        <taxon>Symbiodiniaceae</taxon>
        <taxon>Symbiodinium</taxon>
    </lineage>
</organism>
<dbReference type="EMBL" id="CAJNDS010002723">
    <property type="protein sequence ID" value="CAE7573730.1"/>
    <property type="molecule type" value="Genomic_DNA"/>
</dbReference>
<keyword evidence="4" id="KW-1185">Reference proteome</keyword>
<gene>
    <name evidence="3" type="ORF">SNAT2548_LOCUS32719</name>
</gene>
<dbReference type="Proteomes" id="UP000604046">
    <property type="component" value="Unassembled WGS sequence"/>
</dbReference>
<comment type="caution">
    <text evidence="3">The sequence shown here is derived from an EMBL/GenBank/DDBJ whole genome shotgun (WGS) entry which is preliminary data.</text>
</comment>
<keyword evidence="2" id="KW-0472">Membrane</keyword>
<feature type="transmembrane region" description="Helical" evidence="2">
    <location>
        <begin position="72"/>
        <end position="94"/>
    </location>
</feature>